<evidence type="ECO:0000313" key="4">
    <source>
        <dbReference type="EMBL" id="AGL02322.1"/>
    </source>
</evidence>
<dbReference type="InterPro" id="IPR001647">
    <property type="entry name" value="HTH_TetR"/>
</dbReference>
<accession>R4KL71</accession>
<dbReference type="PANTHER" id="PTHR43479">
    <property type="entry name" value="ACREF/ENVCD OPERON REPRESSOR-RELATED"/>
    <property type="match status" value="1"/>
</dbReference>
<gene>
    <name evidence="4" type="ORF">Desgi_2931</name>
</gene>
<dbReference type="InterPro" id="IPR050624">
    <property type="entry name" value="HTH-type_Tx_Regulator"/>
</dbReference>
<proteinExistence type="predicted"/>
<dbReference type="EMBL" id="CP003273">
    <property type="protein sequence ID" value="AGL02322.1"/>
    <property type="molecule type" value="Genomic_DNA"/>
</dbReference>
<protein>
    <submittedName>
        <fullName evidence="4">Transcriptional regulator</fullName>
    </submittedName>
</protein>
<organism evidence="4 5">
    <name type="scientific">Desulfoscipio gibsoniae DSM 7213</name>
    <dbReference type="NCBI Taxonomy" id="767817"/>
    <lineage>
        <taxon>Bacteria</taxon>
        <taxon>Bacillati</taxon>
        <taxon>Bacillota</taxon>
        <taxon>Clostridia</taxon>
        <taxon>Eubacteriales</taxon>
        <taxon>Desulfallaceae</taxon>
        <taxon>Desulfoscipio</taxon>
    </lineage>
</organism>
<evidence type="ECO:0000256" key="1">
    <source>
        <dbReference type="ARBA" id="ARBA00023125"/>
    </source>
</evidence>
<evidence type="ECO:0000313" key="5">
    <source>
        <dbReference type="Proteomes" id="UP000013520"/>
    </source>
</evidence>
<feature type="DNA-binding region" description="H-T-H motif" evidence="2">
    <location>
        <begin position="29"/>
        <end position="48"/>
    </location>
</feature>
<dbReference type="Pfam" id="PF14278">
    <property type="entry name" value="TetR_C_8"/>
    <property type="match status" value="1"/>
</dbReference>
<dbReference type="OrthoDB" id="9810250at2"/>
<feature type="domain" description="HTH tetR-type" evidence="3">
    <location>
        <begin position="6"/>
        <end position="66"/>
    </location>
</feature>
<dbReference type="HOGENOM" id="CLU_087539_3_1_9"/>
<dbReference type="Proteomes" id="UP000013520">
    <property type="component" value="Chromosome"/>
</dbReference>
<dbReference type="STRING" id="767817.Desgi_2931"/>
<dbReference type="PROSITE" id="PS50977">
    <property type="entry name" value="HTH_TETR_2"/>
    <property type="match status" value="1"/>
</dbReference>
<keyword evidence="1 2" id="KW-0238">DNA-binding</keyword>
<dbReference type="InterPro" id="IPR039532">
    <property type="entry name" value="TetR_C_Firmicutes"/>
</dbReference>
<dbReference type="PANTHER" id="PTHR43479:SF23">
    <property type="entry name" value="HTH TETR-TYPE DOMAIN-CONTAINING PROTEIN"/>
    <property type="match status" value="1"/>
</dbReference>
<dbReference type="Pfam" id="PF00440">
    <property type="entry name" value="TetR_N"/>
    <property type="match status" value="1"/>
</dbReference>
<evidence type="ECO:0000256" key="2">
    <source>
        <dbReference type="PROSITE-ProRule" id="PRU00335"/>
    </source>
</evidence>
<dbReference type="AlphaFoldDB" id="R4KL71"/>
<name>R4KL71_9FIRM</name>
<sequence length="188" mass="21705">MDRRIQKTRESIFSAFSSLLAHKRYSKITVQDIIDEANIGRSTFYSHFETKDDLLKALCSDIFDHIFSEDLISESTHDFSCASNDLKAKITHILYHLRDSKRDIKGILSCESGELFLSVIKTYLEQLFTGFITNDGLDEIPKEYVVNHMAGSFVETVKWWMQNDMAQSPEELTRFFFTVISSTYQESG</sequence>
<dbReference type="RefSeq" id="WP_006520819.1">
    <property type="nucleotide sequence ID" value="NC_021184.1"/>
</dbReference>
<dbReference type="eggNOG" id="COG1309">
    <property type="taxonomic scope" value="Bacteria"/>
</dbReference>
<dbReference type="KEGG" id="dgi:Desgi_2931"/>
<evidence type="ECO:0000259" key="3">
    <source>
        <dbReference type="PROSITE" id="PS50977"/>
    </source>
</evidence>
<dbReference type="GO" id="GO:0003677">
    <property type="term" value="F:DNA binding"/>
    <property type="evidence" value="ECO:0007669"/>
    <property type="project" value="UniProtKB-UniRule"/>
</dbReference>
<dbReference type="InterPro" id="IPR009057">
    <property type="entry name" value="Homeodomain-like_sf"/>
</dbReference>
<keyword evidence="5" id="KW-1185">Reference proteome</keyword>
<dbReference type="Gene3D" id="1.10.357.10">
    <property type="entry name" value="Tetracycline Repressor, domain 2"/>
    <property type="match status" value="1"/>
</dbReference>
<dbReference type="SUPFAM" id="SSF46689">
    <property type="entry name" value="Homeodomain-like"/>
    <property type="match status" value="1"/>
</dbReference>
<reference evidence="4 5" key="1">
    <citation type="submission" date="2012-01" db="EMBL/GenBank/DDBJ databases">
        <title>Complete sequence of Desulfotomaculum gibsoniae DSM 7213.</title>
        <authorList>
            <consortium name="US DOE Joint Genome Institute"/>
            <person name="Lucas S."/>
            <person name="Han J."/>
            <person name="Lapidus A."/>
            <person name="Cheng J.-F."/>
            <person name="Goodwin L."/>
            <person name="Pitluck S."/>
            <person name="Peters L."/>
            <person name="Ovchinnikova G."/>
            <person name="Teshima H."/>
            <person name="Detter J.C."/>
            <person name="Han C."/>
            <person name="Tapia R."/>
            <person name="Land M."/>
            <person name="Hauser L."/>
            <person name="Kyrpides N."/>
            <person name="Ivanova N."/>
            <person name="Pagani I."/>
            <person name="Parshina S."/>
            <person name="Plugge C."/>
            <person name="Muyzer G."/>
            <person name="Kuever J."/>
            <person name="Ivanova A."/>
            <person name="Nazina T."/>
            <person name="Klenk H.-P."/>
            <person name="Brambilla E."/>
            <person name="Spring S."/>
            <person name="Stams A.F."/>
            <person name="Woyke T."/>
        </authorList>
    </citation>
    <scope>NUCLEOTIDE SEQUENCE [LARGE SCALE GENOMIC DNA]</scope>
    <source>
        <strain evidence="4 5">DSM 7213</strain>
    </source>
</reference>